<reference evidence="2" key="2">
    <citation type="submission" date="2020-05" db="EMBL/GenBank/DDBJ databases">
        <authorList>
            <person name="Kim H.-S."/>
            <person name="Proctor R.H."/>
            <person name="Brown D.W."/>
        </authorList>
    </citation>
    <scope>NUCLEOTIDE SEQUENCE</scope>
    <source>
        <strain evidence="2">NRRL 20472</strain>
    </source>
</reference>
<sequence length="300" mass="33269">MSLVLPTFDQLPAVQGMPQGCAWGVFDHNDTRDVLGTLNILTPHVVRESKHEIVDGISISLNWPLEALEQKVPPFDGRRPAAHHVFTQRDANISQGLGWDDELEFNTQGSSQWDSLVHWQHQASGLAYNGAKPSKKALLKNSTAANFMPTLDHWHSRGGLVGRGVLIDYLTYAEVMGLNNSHRLDGHRITVKEIEAIAAYQHTEFKQGDIFILRTGLTEVYENPSSEDLRKLAEGKITGVDGSVKTAKWFWNKHFAAVAADNNAFEAYPPLKPDGTVGGPTALGEFFLRYLVSQSIWDAD</sequence>
<dbReference type="GO" id="GO:0004061">
    <property type="term" value="F:arylformamidase activity"/>
    <property type="evidence" value="ECO:0007669"/>
    <property type="project" value="InterPro"/>
</dbReference>
<dbReference type="OrthoDB" id="5396at2759"/>
<comment type="similarity">
    <text evidence="1">Belongs to the Cyclase 1 superfamily.</text>
</comment>
<evidence type="ECO:0000313" key="2">
    <source>
        <dbReference type="EMBL" id="KAF4943112.1"/>
    </source>
</evidence>
<dbReference type="Pfam" id="PF04199">
    <property type="entry name" value="Cyclase"/>
    <property type="match status" value="1"/>
</dbReference>
<organism evidence="2 3">
    <name type="scientific">Fusarium sarcochroum</name>
    <dbReference type="NCBI Taxonomy" id="1208366"/>
    <lineage>
        <taxon>Eukaryota</taxon>
        <taxon>Fungi</taxon>
        <taxon>Dikarya</taxon>
        <taxon>Ascomycota</taxon>
        <taxon>Pezizomycotina</taxon>
        <taxon>Sordariomycetes</taxon>
        <taxon>Hypocreomycetidae</taxon>
        <taxon>Hypocreales</taxon>
        <taxon>Nectriaceae</taxon>
        <taxon>Fusarium</taxon>
        <taxon>Fusarium lateritium species complex</taxon>
    </lineage>
</organism>
<dbReference type="AlphaFoldDB" id="A0A8H4WLU6"/>
<evidence type="ECO:0000313" key="3">
    <source>
        <dbReference type="Proteomes" id="UP000622797"/>
    </source>
</evidence>
<dbReference type="PANTHER" id="PTHR34861:SF10">
    <property type="entry name" value="CYCLASE"/>
    <property type="match status" value="1"/>
</dbReference>
<protein>
    <recommendedName>
        <fullName evidence="4">Cyclase</fullName>
    </recommendedName>
</protein>
<proteinExistence type="inferred from homology"/>
<evidence type="ECO:0000256" key="1">
    <source>
        <dbReference type="ARBA" id="ARBA00007865"/>
    </source>
</evidence>
<feature type="non-terminal residue" evidence="2">
    <location>
        <position position="1"/>
    </location>
</feature>
<dbReference type="Proteomes" id="UP000622797">
    <property type="component" value="Unassembled WGS sequence"/>
</dbReference>
<dbReference type="GO" id="GO:0019441">
    <property type="term" value="P:L-tryptophan catabolic process to kynurenine"/>
    <property type="evidence" value="ECO:0007669"/>
    <property type="project" value="InterPro"/>
</dbReference>
<gene>
    <name evidence="2" type="ORF">FSARC_15042</name>
</gene>
<dbReference type="InterPro" id="IPR007325">
    <property type="entry name" value="KFase/CYL"/>
</dbReference>
<dbReference type="InterPro" id="IPR037175">
    <property type="entry name" value="KFase_sf"/>
</dbReference>
<dbReference type="Gene3D" id="3.50.30.50">
    <property type="entry name" value="Putative cyclase"/>
    <property type="match status" value="1"/>
</dbReference>
<accession>A0A8H4WLU6</accession>
<comment type="caution">
    <text evidence="2">The sequence shown here is derived from an EMBL/GenBank/DDBJ whole genome shotgun (WGS) entry which is preliminary data.</text>
</comment>
<name>A0A8H4WLU6_9HYPO</name>
<evidence type="ECO:0008006" key="4">
    <source>
        <dbReference type="Google" id="ProtNLM"/>
    </source>
</evidence>
<dbReference type="EMBL" id="JABEXW010001745">
    <property type="protein sequence ID" value="KAF4943112.1"/>
    <property type="molecule type" value="Genomic_DNA"/>
</dbReference>
<reference evidence="2" key="1">
    <citation type="journal article" date="2020" name="BMC Genomics">
        <title>Correction to: Identification and distribution of gene clusters required for synthesis of sphingolipid metabolism inhibitors in diverse species of the filamentous fungus Fusarium.</title>
        <authorList>
            <person name="Kim H.S."/>
            <person name="Lohmar J.M."/>
            <person name="Busman M."/>
            <person name="Brown D.W."/>
            <person name="Naumann T.A."/>
            <person name="Divon H.H."/>
            <person name="Lysoe E."/>
            <person name="Uhlig S."/>
            <person name="Proctor R.H."/>
        </authorList>
    </citation>
    <scope>NUCLEOTIDE SEQUENCE</scope>
    <source>
        <strain evidence="2">NRRL 20472</strain>
    </source>
</reference>
<keyword evidence="3" id="KW-1185">Reference proteome</keyword>
<dbReference type="PANTHER" id="PTHR34861">
    <property type="match status" value="1"/>
</dbReference>